<proteinExistence type="predicted"/>
<reference evidence="1" key="2">
    <citation type="submission" date="2021-08" db="EMBL/GenBank/DDBJ databases">
        <authorList>
            <person name="Tani A."/>
            <person name="Ola A."/>
            <person name="Ogura Y."/>
            <person name="Katsura K."/>
            <person name="Hayashi T."/>
        </authorList>
    </citation>
    <scope>NUCLEOTIDE SEQUENCE</scope>
    <source>
        <strain evidence="1">NBRC 103626</strain>
    </source>
</reference>
<gene>
    <name evidence="1" type="ORF">NBEOAGPD_3993</name>
</gene>
<reference evidence="1" key="1">
    <citation type="journal article" date="2016" name="Front. Microbiol.">
        <title>Genome Sequence of the Piezophilic, Mesophilic Sulfate-Reducing Bacterium Desulfovibrio indicus J2T.</title>
        <authorList>
            <person name="Cao J."/>
            <person name="Maignien L."/>
            <person name="Shao Z."/>
            <person name="Alain K."/>
            <person name="Jebbar M."/>
        </authorList>
    </citation>
    <scope>NUCLEOTIDE SEQUENCE</scope>
    <source>
        <strain evidence="1">NBRC 103626</strain>
    </source>
</reference>
<dbReference type="EMBL" id="BPQM01000110">
    <property type="protein sequence ID" value="GJD80750.1"/>
    <property type="molecule type" value="Genomic_DNA"/>
</dbReference>
<organism evidence="1 2">
    <name type="scientific">Methylobacterium gregans</name>
    <dbReference type="NCBI Taxonomy" id="374424"/>
    <lineage>
        <taxon>Bacteria</taxon>
        <taxon>Pseudomonadati</taxon>
        <taxon>Pseudomonadota</taxon>
        <taxon>Alphaproteobacteria</taxon>
        <taxon>Hyphomicrobiales</taxon>
        <taxon>Methylobacteriaceae</taxon>
        <taxon>Methylobacterium</taxon>
    </lineage>
</organism>
<evidence type="ECO:0000313" key="2">
    <source>
        <dbReference type="Proteomes" id="UP001055108"/>
    </source>
</evidence>
<dbReference type="Proteomes" id="UP001055108">
    <property type="component" value="Unassembled WGS sequence"/>
</dbReference>
<name>A0AA37HSB5_9HYPH</name>
<comment type="caution">
    <text evidence="1">The sequence shown here is derived from an EMBL/GenBank/DDBJ whole genome shotgun (WGS) entry which is preliminary data.</text>
</comment>
<sequence length="154" mass="15863">MSLDRQIVRLMAAMILAIIAYVAPSAVQAHEGHAHHGHHMAAAPVAHTAPPTAKAVPVSAKPEARSQAPIWTTVALPFAAVETARIEPTENGCCQAGCKTRCCGPMACCATGILSAPYALSPTLFRTGTLIPCDVAGRSGPGPEALPKPPRTLA</sequence>
<evidence type="ECO:0008006" key="3">
    <source>
        <dbReference type="Google" id="ProtNLM"/>
    </source>
</evidence>
<dbReference type="AlphaFoldDB" id="A0AA37HSB5"/>
<dbReference type="RefSeq" id="WP_238305079.1">
    <property type="nucleotide sequence ID" value="NZ_BPQM01000110.1"/>
</dbReference>
<evidence type="ECO:0000313" key="1">
    <source>
        <dbReference type="EMBL" id="GJD80750.1"/>
    </source>
</evidence>
<keyword evidence="2" id="KW-1185">Reference proteome</keyword>
<protein>
    <recommendedName>
        <fullName evidence="3">CopL family metal-binding regulatory protein</fullName>
    </recommendedName>
</protein>
<accession>A0AA37HSB5</accession>